<reference evidence="3 4" key="1">
    <citation type="submission" date="2020-09" db="EMBL/GenBank/DDBJ databases">
        <title>Flavimobilis rhizosphaerae sp. nov., isolated from rhizosphere soil of Spartina alterniflora.</title>
        <authorList>
            <person name="Hanqin C."/>
        </authorList>
    </citation>
    <scope>NUCLEOTIDE SEQUENCE [LARGE SCALE GENOMIC DNA]</scope>
    <source>
        <strain evidence="3 4">GY 10621</strain>
    </source>
</reference>
<keyword evidence="2" id="KW-1133">Transmembrane helix</keyword>
<accession>A0ABR9DTN7</accession>
<evidence type="ECO:0000256" key="2">
    <source>
        <dbReference type="SAM" id="Phobius"/>
    </source>
</evidence>
<name>A0ABR9DTN7_9MICO</name>
<proteinExistence type="predicted"/>
<keyword evidence="2" id="KW-0812">Transmembrane</keyword>
<sequence length="140" mass="14757">MSAQHAPAAYAPRPVAPAAPRTQPAAASRIRLVTTPAVSRSRVPFILLCIAILATALAGVLLLNTTMAHGSYEQRSLQREISQLAQVEQALLTQIDAASSPHALAEHASRMGMVQDSTPAFVRLEDGKVIGDVTPAQAKN</sequence>
<gene>
    <name evidence="3" type="ORF">IGS67_09400</name>
</gene>
<feature type="transmembrane region" description="Helical" evidence="2">
    <location>
        <begin position="45"/>
        <end position="65"/>
    </location>
</feature>
<protein>
    <recommendedName>
        <fullName evidence="5">Cell division protein FtsL</fullName>
    </recommendedName>
</protein>
<keyword evidence="4" id="KW-1185">Reference proteome</keyword>
<dbReference type="EMBL" id="JACZDF010000004">
    <property type="protein sequence ID" value="MBD9699702.1"/>
    <property type="molecule type" value="Genomic_DNA"/>
</dbReference>
<evidence type="ECO:0008006" key="5">
    <source>
        <dbReference type="Google" id="ProtNLM"/>
    </source>
</evidence>
<comment type="caution">
    <text evidence="3">The sequence shown here is derived from an EMBL/GenBank/DDBJ whole genome shotgun (WGS) entry which is preliminary data.</text>
</comment>
<evidence type="ECO:0000313" key="3">
    <source>
        <dbReference type="EMBL" id="MBD9699702.1"/>
    </source>
</evidence>
<keyword evidence="2" id="KW-0472">Membrane</keyword>
<dbReference type="RefSeq" id="WP_192279966.1">
    <property type="nucleotide sequence ID" value="NZ_JACZDF010000004.1"/>
</dbReference>
<feature type="region of interest" description="Disordered" evidence="1">
    <location>
        <begin position="1"/>
        <end position="22"/>
    </location>
</feature>
<dbReference type="Proteomes" id="UP000642107">
    <property type="component" value="Unassembled WGS sequence"/>
</dbReference>
<evidence type="ECO:0000313" key="4">
    <source>
        <dbReference type="Proteomes" id="UP000642107"/>
    </source>
</evidence>
<organism evidence="3 4">
    <name type="scientific">Flavimobilis rhizosphaerae</name>
    <dbReference type="NCBI Taxonomy" id="2775421"/>
    <lineage>
        <taxon>Bacteria</taxon>
        <taxon>Bacillati</taxon>
        <taxon>Actinomycetota</taxon>
        <taxon>Actinomycetes</taxon>
        <taxon>Micrococcales</taxon>
        <taxon>Jonesiaceae</taxon>
        <taxon>Flavimobilis</taxon>
    </lineage>
</organism>
<evidence type="ECO:0000256" key="1">
    <source>
        <dbReference type="SAM" id="MobiDB-lite"/>
    </source>
</evidence>